<dbReference type="Pfam" id="PF17768">
    <property type="entry name" value="RecJ_OB"/>
    <property type="match status" value="1"/>
</dbReference>
<dbReference type="InterPro" id="IPR041122">
    <property type="entry name" value="RecJ_OB"/>
</dbReference>
<name>A0A0G0X3S4_9BACT</name>
<evidence type="ECO:0000259" key="6">
    <source>
        <dbReference type="Pfam" id="PF01368"/>
    </source>
</evidence>
<dbReference type="PANTHER" id="PTHR30255:SF2">
    <property type="entry name" value="SINGLE-STRANDED-DNA-SPECIFIC EXONUCLEASE RECJ"/>
    <property type="match status" value="1"/>
</dbReference>
<feature type="domain" description="DHHA1" evidence="7">
    <location>
        <begin position="355"/>
        <end position="453"/>
    </location>
</feature>
<dbReference type="GO" id="GO:0006310">
    <property type="term" value="P:DNA recombination"/>
    <property type="evidence" value="ECO:0007669"/>
    <property type="project" value="InterPro"/>
</dbReference>
<dbReference type="SUPFAM" id="SSF64182">
    <property type="entry name" value="DHH phosphoesterases"/>
    <property type="match status" value="1"/>
</dbReference>
<dbReference type="InterPro" id="IPR001667">
    <property type="entry name" value="DDH_dom"/>
</dbReference>
<reference evidence="9 10" key="1">
    <citation type="journal article" date="2015" name="Nature">
        <title>rRNA introns, odd ribosomes, and small enigmatic genomes across a large radiation of phyla.</title>
        <authorList>
            <person name="Brown C.T."/>
            <person name="Hug L.A."/>
            <person name="Thomas B.C."/>
            <person name="Sharon I."/>
            <person name="Castelle C.J."/>
            <person name="Singh A."/>
            <person name="Wilkins M.J."/>
            <person name="Williams K.H."/>
            <person name="Banfield J.F."/>
        </authorList>
    </citation>
    <scope>NUCLEOTIDE SEQUENCE [LARGE SCALE GENOMIC DNA]</scope>
</reference>
<gene>
    <name evidence="9" type="ORF">UU43_C0009G0008</name>
</gene>
<dbReference type="Pfam" id="PF01368">
    <property type="entry name" value="DHH"/>
    <property type="match status" value="1"/>
</dbReference>
<sequence>MQNKWQLKPIAPADFVTQNPEYGKIVLQLLFNRGLINKRDIELFFNPAKVNLADPFLFRDMRSAVELAIKHIKAQNLIVIYGDYDADGVTATAALMEILNILKAKTGIYIPGRISEGYGLNKKAIDALARDGAKLIITVDNGIRNQAEVAYATSLGLDVIVTDHHEPPPDKNDWPDCLIINPKADNGYPYKFLAGVGVAFKFAKALIEYSKLAGDLKFKLEEKALDLVAIGTVADMVSLVGENRILVKLGLEIINQRKRLGINELIRAAKIDANGEREIKSWQIGWQMAPRLNSAGRMDHANTAYELLITKDKAEAKKISGQLNAKNQARQKITEEIFEHAKKMVEEKMLNDKILVVACPGIGEADNQPWPEGVMGLVAGRLCEAYSRPALVITKFGKEIKGSGRSIDEFNIIQSIEKFKEHLEKFGGHAAACGFTLRSWEDLAEFTKKIRTLAAAELAGAEFAPKILVDAEIDLTEINNELIETLAEFEPYGEENEKPKFLSRSLTIMDKVGMGAASQHVKFRFGQFPAVGFNQAENFKDLKIGDKVDIVYYLEFNEFNGRRSAQMKIVDMKISGSK</sequence>
<proteinExistence type="inferred from homology"/>
<protein>
    <recommendedName>
        <fullName evidence="2">Single-stranded-DNA-specific exonuclease RecJ</fullName>
    </recommendedName>
</protein>
<evidence type="ECO:0000313" key="10">
    <source>
        <dbReference type="Proteomes" id="UP000034190"/>
    </source>
</evidence>
<dbReference type="GO" id="GO:0003676">
    <property type="term" value="F:nucleic acid binding"/>
    <property type="evidence" value="ECO:0007669"/>
    <property type="project" value="InterPro"/>
</dbReference>
<dbReference type="PATRIC" id="fig|1618635.3.peg.437"/>
<comment type="similarity">
    <text evidence="1">Belongs to the RecJ family.</text>
</comment>
<dbReference type="Pfam" id="PF02272">
    <property type="entry name" value="DHHA1"/>
    <property type="match status" value="1"/>
</dbReference>
<accession>A0A0G0X3S4</accession>
<evidence type="ECO:0000313" key="9">
    <source>
        <dbReference type="EMBL" id="KKR91325.1"/>
    </source>
</evidence>
<evidence type="ECO:0000259" key="8">
    <source>
        <dbReference type="Pfam" id="PF17768"/>
    </source>
</evidence>
<evidence type="ECO:0000256" key="2">
    <source>
        <dbReference type="ARBA" id="ARBA00019841"/>
    </source>
</evidence>
<dbReference type="Gene3D" id="2.40.50.460">
    <property type="match status" value="1"/>
</dbReference>
<dbReference type="InterPro" id="IPR003156">
    <property type="entry name" value="DHHA1_dom"/>
</dbReference>
<dbReference type="InterPro" id="IPR051673">
    <property type="entry name" value="SSDNA_exonuclease_RecJ"/>
</dbReference>
<dbReference type="AlphaFoldDB" id="A0A0G0X3S4"/>
<dbReference type="InterPro" id="IPR038763">
    <property type="entry name" value="DHH_sf"/>
</dbReference>
<feature type="domain" description="DDH" evidence="6">
    <location>
        <begin position="78"/>
        <end position="232"/>
    </location>
</feature>
<evidence type="ECO:0000259" key="7">
    <source>
        <dbReference type="Pfam" id="PF02272"/>
    </source>
</evidence>
<evidence type="ECO:0000256" key="1">
    <source>
        <dbReference type="ARBA" id="ARBA00005915"/>
    </source>
</evidence>
<dbReference type="Gene3D" id="3.90.1640.30">
    <property type="match status" value="1"/>
</dbReference>
<organism evidence="9 10">
    <name type="scientific">Candidatus Falkowbacteria bacterium GW2011_GWA2_41_14</name>
    <dbReference type="NCBI Taxonomy" id="1618635"/>
    <lineage>
        <taxon>Bacteria</taxon>
        <taxon>Candidatus Falkowiibacteriota</taxon>
    </lineage>
</organism>
<dbReference type="EMBL" id="LCAP01000009">
    <property type="protein sequence ID" value="KKR91325.1"/>
    <property type="molecule type" value="Genomic_DNA"/>
</dbReference>
<dbReference type="GO" id="GO:0008409">
    <property type="term" value="F:5'-3' exonuclease activity"/>
    <property type="evidence" value="ECO:0007669"/>
    <property type="project" value="InterPro"/>
</dbReference>
<dbReference type="NCBIfam" id="TIGR00644">
    <property type="entry name" value="recJ"/>
    <property type="match status" value="1"/>
</dbReference>
<keyword evidence="4" id="KW-0378">Hydrolase</keyword>
<feature type="domain" description="RecJ OB" evidence="8">
    <location>
        <begin position="469"/>
        <end position="571"/>
    </location>
</feature>
<evidence type="ECO:0000256" key="5">
    <source>
        <dbReference type="ARBA" id="ARBA00022839"/>
    </source>
</evidence>
<dbReference type="InterPro" id="IPR004610">
    <property type="entry name" value="RecJ"/>
</dbReference>
<keyword evidence="3" id="KW-0540">Nuclease</keyword>
<evidence type="ECO:0000256" key="4">
    <source>
        <dbReference type="ARBA" id="ARBA00022801"/>
    </source>
</evidence>
<dbReference type="GO" id="GO:0006281">
    <property type="term" value="P:DNA repair"/>
    <property type="evidence" value="ECO:0007669"/>
    <property type="project" value="InterPro"/>
</dbReference>
<keyword evidence="5 9" id="KW-0269">Exonuclease</keyword>
<dbReference type="PANTHER" id="PTHR30255">
    <property type="entry name" value="SINGLE-STRANDED-DNA-SPECIFIC EXONUCLEASE RECJ"/>
    <property type="match status" value="1"/>
</dbReference>
<dbReference type="Proteomes" id="UP000034190">
    <property type="component" value="Unassembled WGS sequence"/>
</dbReference>
<comment type="caution">
    <text evidence="9">The sequence shown here is derived from an EMBL/GenBank/DDBJ whole genome shotgun (WGS) entry which is preliminary data.</text>
</comment>
<evidence type="ECO:0000256" key="3">
    <source>
        <dbReference type="ARBA" id="ARBA00022722"/>
    </source>
</evidence>